<sequence length="226" mass="24845">MGAPCGSTARRRQAQREAALRTQIAADLHDDVGTLLSQISLQSSLLQEGVADADGQRRQLGQISEASRSAVRQLNDVVWSLDAHNDTLPQLLDRLRDYAYEVLAPSGLHIKFEVPETLPTTHLSLALRRNLYLIYKETLHNVLKHAAGASWLRVRLSLESSPSRLLLEINNEVVPVLAAHPTAVPYQRRSGHGLRNITQRAVAVGGTAECGPQADGSFRVRVQFPL</sequence>
<dbReference type="InterPro" id="IPR036890">
    <property type="entry name" value="HATPase_C_sf"/>
</dbReference>
<gene>
    <name evidence="5" type="ORF">GO988_00015</name>
</gene>
<keyword evidence="6" id="KW-1185">Reference proteome</keyword>
<dbReference type="Gene3D" id="3.30.565.10">
    <property type="entry name" value="Histidine kinase-like ATPase, C-terminal domain"/>
    <property type="match status" value="1"/>
</dbReference>
<evidence type="ECO:0000256" key="3">
    <source>
        <dbReference type="ARBA" id="ARBA00023012"/>
    </source>
</evidence>
<dbReference type="CDD" id="cd16917">
    <property type="entry name" value="HATPase_UhpB-NarQ-NarX-like"/>
    <property type="match status" value="1"/>
</dbReference>
<name>A0A7K1T8H9_9BACT</name>
<dbReference type="Gene3D" id="1.20.5.1930">
    <property type="match status" value="1"/>
</dbReference>
<dbReference type="GO" id="GO:0000155">
    <property type="term" value="F:phosphorelay sensor kinase activity"/>
    <property type="evidence" value="ECO:0007669"/>
    <property type="project" value="InterPro"/>
</dbReference>
<dbReference type="EMBL" id="WQKZ01000001">
    <property type="protein sequence ID" value="MVN74705.1"/>
    <property type="molecule type" value="Genomic_DNA"/>
</dbReference>
<dbReference type="GO" id="GO:0016020">
    <property type="term" value="C:membrane"/>
    <property type="evidence" value="ECO:0007669"/>
    <property type="project" value="InterPro"/>
</dbReference>
<keyword evidence="2" id="KW-0418">Kinase</keyword>
<organism evidence="5 6">
    <name type="scientific">Hymenobacter ginkgonis</name>
    <dbReference type="NCBI Taxonomy" id="2682976"/>
    <lineage>
        <taxon>Bacteria</taxon>
        <taxon>Pseudomonadati</taxon>
        <taxon>Bacteroidota</taxon>
        <taxon>Cytophagia</taxon>
        <taxon>Cytophagales</taxon>
        <taxon>Hymenobacteraceae</taxon>
        <taxon>Hymenobacter</taxon>
    </lineage>
</organism>
<evidence type="ECO:0000256" key="1">
    <source>
        <dbReference type="ARBA" id="ARBA00022679"/>
    </source>
</evidence>
<evidence type="ECO:0000259" key="4">
    <source>
        <dbReference type="Pfam" id="PF07730"/>
    </source>
</evidence>
<dbReference type="PANTHER" id="PTHR24421">
    <property type="entry name" value="NITRATE/NITRITE SENSOR PROTEIN NARX-RELATED"/>
    <property type="match status" value="1"/>
</dbReference>
<dbReference type="GO" id="GO:0046983">
    <property type="term" value="F:protein dimerization activity"/>
    <property type="evidence" value="ECO:0007669"/>
    <property type="project" value="InterPro"/>
</dbReference>
<dbReference type="AlphaFoldDB" id="A0A7K1T8H9"/>
<dbReference type="InterPro" id="IPR011712">
    <property type="entry name" value="Sig_transdc_His_kin_sub3_dim/P"/>
</dbReference>
<dbReference type="InterPro" id="IPR050482">
    <property type="entry name" value="Sensor_HK_TwoCompSys"/>
</dbReference>
<feature type="domain" description="Signal transduction histidine kinase subgroup 3 dimerisation and phosphoacceptor" evidence="4">
    <location>
        <begin position="21"/>
        <end position="82"/>
    </location>
</feature>
<evidence type="ECO:0000313" key="6">
    <source>
        <dbReference type="Proteomes" id="UP000441336"/>
    </source>
</evidence>
<dbReference type="Proteomes" id="UP000441336">
    <property type="component" value="Unassembled WGS sequence"/>
</dbReference>
<evidence type="ECO:0000313" key="5">
    <source>
        <dbReference type="EMBL" id="MVN74705.1"/>
    </source>
</evidence>
<accession>A0A7K1T8H9</accession>
<protein>
    <recommendedName>
        <fullName evidence="4">Signal transduction histidine kinase subgroup 3 dimerisation and phosphoacceptor domain-containing protein</fullName>
    </recommendedName>
</protein>
<dbReference type="SUPFAM" id="SSF55874">
    <property type="entry name" value="ATPase domain of HSP90 chaperone/DNA topoisomerase II/histidine kinase"/>
    <property type="match status" value="1"/>
</dbReference>
<reference evidence="5 6" key="1">
    <citation type="submission" date="2019-12" db="EMBL/GenBank/DDBJ databases">
        <title>Hymenobacter sp. HMF4947 Genome sequencing and assembly.</title>
        <authorList>
            <person name="Kang H."/>
            <person name="Cha I."/>
            <person name="Kim H."/>
            <person name="Joh K."/>
        </authorList>
    </citation>
    <scope>NUCLEOTIDE SEQUENCE [LARGE SCALE GENOMIC DNA]</scope>
    <source>
        <strain evidence="5 6">HMF4947</strain>
    </source>
</reference>
<dbReference type="Pfam" id="PF07730">
    <property type="entry name" value="HisKA_3"/>
    <property type="match status" value="1"/>
</dbReference>
<evidence type="ECO:0000256" key="2">
    <source>
        <dbReference type="ARBA" id="ARBA00022777"/>
    </source>
</evidence>
<keyword evidence="1" id="KW-0808">Transferase</keyword>
<proteinExistence type="predicted"/>
<keyword evidence="3" id="KW-0902">Two-component regulatory system</keyword>
<comment type="caution">
    <text evidence="5">The sequence shown here is derived from an EMBL/GenBank/DDBJ whole genome shotgun (WGS) entry which is preliminary data.</text>
</comment>